<dbReference type="InterPro" id="IPR027417">
    <property type="entry name" value="P-loop_NTPase"/>
</dbReference>
<dbReference type="GO" id="GO:0030286">
    <property type="term" value="C:dynein complex"/>
    <property type="evidence" value="ECO:0007669"/>
    <property type="project" value="InterPro"/>
</dbReference>
<evidence type="ECO:0000313" key="1">
    <source>
        <dbReference type="EMBL" id="KAJ8934455.1"/>
    </source>
</evidence>
<dbReference type="InterPro" id="IPR026983">
    <property type="entry name" value="DHC"/>
</dbReference>
<dbReference type="Gene3D" id="3.40.50.300">
    <property type="entry name" value="P-loop containing nucleotide triphosphate hydrolases"/>
    <property type="match status" value="1"/>
</dbReference>
<dbReference type="PANTHER" id="PTHR22878:SF63">
    <property type="entry name" value="DYNEIN AXONEMAL HEAVY CHAIN 10"/>
    <property type="match status" value="1"/>
</dbReference>
<keyword evidence="2" id="KW-1185">Reference proteome</keyword>
<evidence type="ECO:0000313" key="2">
    <source>
        <dbReference type="Proteomes" id="UP001162156"/>
    </source>
</evidence>
<dbReference type="GO" id="GO:0051959">
    <property type="term" value="F:dynein light intermediate chain binding"/>
    <property type="evidence" value="ECO:0007669"/>
    <property type="project" value="InterPro"/>
</dbReference>
<organism evidence="1 2">
    <name type="scientific">Rhamnusium bicolor</name>
    <dbReference type="NCBI Taxonomy" id="1586634"/>
    <lineage>
        <taxon>Eukaryota</taxon>
        <taxon>Metazoa</taxon>
        <taxon>Ecdysozoa</taxon>
        <taxon>Arthropoda</taxon>
        <taxon>Hexapoda</taxon>
        <taxon>Insecta</taxon>
        <taxon>Pterygota</taxon>
        <taxon>Neoptera</taxon>
        <taxon>Endopterygota</taxon>
        <taxon>Coleoptera</taxon>
        <taxon>Polyphaga</taxon>
        <taxon>Cucujiformia</taxon>
        <taxon>Chrysomeloidea</taxon>
        <taxon>Cerambycidae</taxon>
        <taxon>Lepturinae</taxon>
        <taxon>Rhagiini</taxon>
        <taxon>Rhamnusium</taxon>
    </lineage>
</organism>
<name>A0AAV8X7L7_9CUCU</name>
<proteinExistence type="predicted"/>
<sequence>MNKPTDKPERRYILFDGDVDALWIENMNSVMDDNKLLTLANGERIRLQTPVCALLFEVGVLEYASPATVSRAGMVYVDPKNLGYQPFLGQMGEQKKTRT</sequence>
<gene>
    <name evidence="1" type="ORF">NQ314_013330</name>
</gene>
<dbReference type="GO" id="GO:0045505">
    <property type="term" value="F:dynein intermediate chain binding"/>
    <property type="evidence" value="ECO:0007669"/>
    <property type="project" value="InterPro"/>
</dbReference>
<comment type="caution">
    <text evidence="1">The sequence shown here is derived from an EMBL/GenBank/DDBJ whole genome shotgun (WGS) entry which is preliminary data.</text>
</comment>
<dbReference type="AlphaFoldDB" id="A0AAV8X7L7"/>
<dbReference type="Proteomes" id="UP001162156">
    <property type="component" value="Unassembled WGS sequence"/>
</dbReference>
<accession>A0AAV8X7L7</accession>
<dbReference type="EMBL" id="JANEYF010003725">
    <property type="protein sequence ID" value="KAJ8934455.1"/>
    <property type="molecule type" value="Genomic_DNA"/>
</dbReference>
<dbReference type="GO" id="GO:0007018">
    <property type="term" value="P:microtubule-based movement"/>
    <property type="evidence" value="ECO:0007669"/>
    <property type="project" value="InterPro"/>
</dbReference>
<protein>
    <submittedName>
        <fullName evidence="1">Uncharacterized protein</fullName>
    </submittedName>
</protein>
<reference evidence="1" key="1">
    <citation type="journal article" date="2023" name="Insect Mol. Biol.">
        <title>Genome sequencing provides insights into the evolution of gene families encoding plant cell wall-degrading enzymes in longhorned beetles.</title>
        <authorList>
            <person name="Shin N.R."/>
            <person name="Okamura Y."/>
            <person name="Kirsch R."/>
            <person name="Pauchet Y."/>
        </authorList>
    </citation>
    <scope>NUCLEOTIDE SEQUENCE</scope>
    <source>
        <strain evidence="1">RBIC_L_NR</strain>
    </source>
</reference>
<dbReference type="PANTHER" id="PTHR22878">
    <property type="entry name" value="DYNEIN HEAVY CHAIN 6, AXONEMAL-LIKE-RELATED"/>
    <property type="match status" value="1"/>
</dbReference>